<keyword evidence="3" id="KW-1185">Reference proteome</keyword>
<dbReference type="EMBL" id="FQUM01000002">
    <property type="protein sequence ID" value="SHE69631.1"/>
    <property type="molecule type" value="Genomic_DNA"/>
</dbReference>
<dbReference type="OrthoDB" id="9799278at2"/>
<evidence type="ECO:0000313" key="3">
    <source>
        <dbReference type="Proteomes" id="UP000184164"/>
    </source>
</evidence>
<dbReference type="GO" id="GO:0016740">
    <property type="term" value="F:transferase activity"/>
    <property type="evidence" value="ECO:0007669"/>
    <property type="project" value="UniProtKB-KW"/>
</dbReference>
<protein>
    <submittedName>
        <fullName evidence="2">Polysaccharide pyruvyl transferase</fullName>
    </submittedName>
</protein>
<evidence type="ECO:0000313" key="2">
    <source>
        <dbReference type="EMBL" id="SHE69631.1"/>
    </source>
</evidence>
<reference evidence="2 3" key="1">
    <citation type="submission" date="2016-11" db="EMBL/GenBank/DDBJ databases">
        <authorList>
            <person name="Jaros S."/>
            <person name="Januszkiewicz K."/>
            <person name="Wedrychowicz H."/>
        </authorList>
    </citation>
    <scope>NUCLEOTIDE SEQUENCE [LARGE SCALE GENOMIC DNA]</scope>
    <source>
        <strain evidence="2 3">DSM 26910</strain>
    </source>
</reference>
<feature type="domain" description="Polysaccharide pyruvyl transferase" evidence="1">
    <location>
        <begin position="14"/>
        <end position="280"/>
    </location>
</feature>
<gene>
    <name evidence="2" type="ORF">SAMN05444274_102133</name>
</gene>
<evidence type="ECO:0000259" key="1">
    <source>
        <dbReference type="Pfam" id="PF04230"/>
    </source>
</evidence>
<dbReference type="RefSeq" id="WP_072999152.1">
    <property type="nucleotide sequence ID" value="NZ_FQUM01000002.1"/>
</dbReference>
<accession>A0A1M4VKT1</accession>
<dbReference type="InterPro" id="IPR007345">
    <property type="entry name" value="Polysacch_pyruvyl_Trfase"/>
</dbReference>
<dbReference type="Pfam" id="PF04230">
    <property type="entry name" value="PS_pyruv_trans"/>
    <property type="match status" value="1"/>
</dbReference>
<name>A0A1M4VKT1_9BACT</name>
<sequence length="346" mass="40024">MLNIKILTFVKVNNFGAHLQLYALSKILKTMGHTVHVFNFKLKTKKISLPGRLAQIVSTFHFYCFRKKFLPYFTKECNTPKELANATKNSDFCIVGSDQVWNAELTKNDEHIFFFNFLPDKVKRIAYAASFGSPEWKGTDLQTTKALLTKFTAISVREKSGAKICKEKFELEANVVLDPTLLIESYDELKIKKHKTNELIYFKFLSNAKIEKDVKRIAEQLKLRPVALNANRLKKGFIYRPFPSVRGWLSSIKNAELVITDSFHCMAFAILFHRPFIVLPGHGKRYTRIINLLTELGIENRFLINPDDLFTSKLWHSSINYKNVDANLVVLRKKSIHFLEQSLKKQ</sequence>
<dbReference type="STRING" id="1484053.SAMN05444274_102133"/>
<keyword evidence="2" id="KW-0808">Transferase</keyword>
<organism evidence="2 3">
    <name type="scientific">Mariniphaga anaerophila</name>
    <dbReference type="NCBI Taxonomy" id="1484053"/>
    <lineage>
        <taxon>Bacteria</taxon>
        <taxon>Pseudomonadati</taxon>
        <taxon>Bacteroidota</taxon>
        <taxon>Bacteroidia</taxon>
        <taxon>Marinilabiliales</taxon>
        <taxon>Prolixibacteraceae</taxon>
        <taxon>Mariniphaga</taxon>
    </lineage>
</organism>
<proteinExistence type="predicted"/>
<dbReference type="Proteomes" id="UP000184164">
    <property type="component" value="Unassembled WGS sequence"/>
</dbReference>
<dbReference type="AlphaFoldDB" id="A0A1M4VKT1"/>